<evidence type="ECO:0000256" key="4">
    <source>
        <dbReference type="SAM" id="MobiDB-lite"/>
    </source>
</evidence>
<evidence type="ECO:0000313" key="7">
    <source>
        <dbReference type="EMBL" id="SFN24798.1"/>
    </source>
</evidence>
<dbReference type="PANTHER" id="PTHR32305:SF15">
    <property type="entry name" value="PROTEIN RHSA-RELATED"/>
    <property type="match status" value="1"/>
</dbReference>
<keyword evidence="2" id="KW-0964">Secreted</keyword>
<dbReference type="EMBL" id="FOVJ01000001">
    <property type="protein sequence ID" value="SFN24798.1"/>
    <property type="molecule type" value="Genomic_DNA"/>
</dbReference>
<dbReference type="NCBIfam" id="TIGR03696">
    <property type="entry name" value="Rhs_assc_core"/>
    <property type="match status" value="1"/>
</dbReference>
<evidence type="ECO:0000256" key="2">
    <source>
        <dbReference type="ARBA" id="ARBA00022525"/>
    </source>
</evidence>
<dbReference type="GO" id="GO:0005737">
    <property type="term" value="C:cytoplasm"/>
    <property type="evidence" value="ECO:0007669"/>
    <property type="project" value="InterPro"/>
</dbReference>
<dbReference type="InterPro" id="IPR050708">
    <property type="entry name" value="T6SS_VgrG/RHS"/>
</dbReference>
<dbReference type="Pfam" id="PF12256">
    <property type="entry name" value="TcdB_toxin_midN"/>
    <property type="match status" value="1"/>
</dbReference>
<dbReference type="SUPFAM" id="SSF69318">
    <property type="entry name" value="Integrin alpha N-terminal domain"/>
    <property type="match status" value="1"/>
</dbReference>
<dbReference type="OrthoDB" id="5445630at2"/>
<evidence type="ECO:0000256" key="1">
    <source>
        <dbReference type="ARBA" id="ARBA00004613"/>
    </source>
</evidence>
<dbReference type="Pfam" id="PF03534">
    <property type="entry name" value="SpvB"/>
    <property type="match status" value="1"/>
</dbReference>
<dbReference type="Pfam" id="PF12255">
    <property type="entry name" value="TcdB_toxin_midC"/>
    <property type="match status" value="1"/>
</dbReference>
<evidence type="ECO:0000256" key="3">
    <source>
        <dbReference type="ARBA" id="ARBA00023026"/>
    </source>
</evidence>
<name>A0A1I4XFV8_9PROT</name>
<dbReference type="InterPro" id="IPR028994">
    <property type="entry name" value="Integrin_alpha_N"/>
</dbReference>
<evidence type="ECO:0000259" key="6">
    <source>
        <dbReference type="Pfam" id="PF12256"/>
    </source>
</evidence>
<organism evidence="7 8">
    <name type="scientific">Nitrosospira briensis</name>
    <dbReference type="NCBI Taxonomy" id="35799"/>
    <lineage>
        <taxon>Bacteria</taxon>
        <taxon>Pseudomonadati</taxon>
        <taxon>Pseudomonadota</taxon>
        <taxon>Betaproteobacteria</taxon>
        <taxon>Nitrosomonadales</taxon>
        <taxon>Nitrosomonadaceae</taxon>
        <taxon>Nitrosospira</taxon>
    </lineage>
</organism>
<dbReference type="InterPro" id="IPR022045">
    <property type="entry name" value="TcdB_toxin_mid/N"/>
</dbReference>
<keyword evidence="3" id="KW-0843">Virulence</keyword>
<dbReference type="Gene3D" id="2.180.10.10">
    <property type="entry name" value="RHS repeat-associated core"/>
    <property type="match status" value="1"/>
</dbReference>
<dbReference type="Proteomes" id="UP000183107">
    <property type="component" value="Unassembled WGS sequence"/>
</dbReference>
<feature type="domain" description="Insecticide toxin TcdB middle/C-terminal" evidence="5">
    <location>
        <begin position="946"/>
        <end position="1088"/>
    </location>
</feature>
<evidence type="ECO:0000259" key="5">
    <source>
        <dbReference type="Pfam" id="PF12255"/>
    </source>
</evidence>
<accession>A0A1I4XFV8</accession>
<evidence type="ECO:0000313" key="8">
    <source>
        <dbReference type="Proteomes" id="UP000183107"/>
    </source>
</evidence>
<dbReference type="PANTHER" id="PTHR32305">
    <property type="match status" value="1"/>
</dbReference>
<feature type="domain" description="Insecticide toxin TcdB middle/N-terminal" evidence="6">
    <location>
        <begin position="712"/>
        <end position="842"/>
    </location>
</feature>
<comment type="subcellular location">
    <subcellularLocation>
        <location evidence="1">Secreted</location>
    </subcellularLocation>
</comment>
<reference evidence="8" key="1">
    <citation type="submission" date="2016-10" db="EMBL/GenBank/DDBJ databases">
        <authorList>
            <person name="Varghese N."/>
        </authorList>
    </citation>
    <scope>NUCLEOTIDE SEQUENCE [LARGE SCALE GENOMIC DNA]</scope>
    <source>
        <strain evidence="8">Nsp8</strain>
    </source>
</reference>
<keyword evidence="8" id="KW-1185">Reference proteome</keyword>
<dbReference type="InterPro" id="IPR022385">
    <property type="entry name" value="Rhs_assc_core"/>
</dbReference>
<protein>
    <submittedName>
        <fullName evidence="7">RHS repeat-associated core domain-containing protein</fullName>
    </submittedName>
</protein>
<dbReference type="InterPro" id="IPR022044">
    <property type="entry name" value="TcdB_toxin_mid/C"/>
</dbReference>
<dbReference type="InterPro" id="IPR003284">
    <property type="entry name" value="Sal_SpvB"/>
</dbReference>
<dbReference type="PRINTS" id="PR01341">
    <property type="entry name" value="SALSPVBPROT"/>
</dbReference>
<feature type="compositionally biased region" description="Basic and acidic residues" evidence="4">
    <location>
        <begin position="1"/>
        <end position="15"/>
    </location>
</feature>
<proteinExistence type="predicted"/>
<feature type="region of interest" description="Disordered" evidence="4">
    <location>
        <begin position="1"/>
        <end position="33"/>
    </location>
</feature>
<dbReference type="RefSeq" id="WP_074793563.1">
    <property type="nucleotide sequence ID" value="NZ_FOVJ01000001.1"/>
</dbReference>
<gene>
    <name evidence="7" type="ORF">SAMN05216386_0108</name>
</gene>
<sequence length="2563" mass="290686">MEHPAGAETRKENEASAKGAPWQSAPTIALPKGGGAIRGMGEKFAANPVTGTSSMSIPIVTSPGRSGFEPQLSISYDSGAGNGTFGFGWSLSLPSITRKTDKGLPKYRDTEESDIFILSGAEDLVPCLVESDGRWRPESLPTRTVDAKSYHIKRYRPRIDGLFARIERWTNQSDPSDTFWRSITRDNLTTWYGKTPESRIADAADSARIFTWLICESYDDKGNVMAYRYKEENSDNIDLCLANERNRTSQSRSANRYLKHIQYGNRTPYHPTLKENEPLVPLPSDWLFEVVFDYGEHDEGSPMPSGNAGWLSRADAFSTYRAGFEVRTYRLCQRVLMFHHFPEEPGVGANCLVRSTDFTYSHEENPTDAHNPIFSFLLSVTQSGYKRLENDLYLKKSLPPLEFGYTKPRICREIQEVDPESLENLPYGLDGSRYQWVDLDGEGLSSILTEQGDEWFYKPNLSPINVQTCQGEERVTARFGPVEMVAKKPSLAALNSGRQQLLDLAGDGRLDLVELVGPTPGFYERTHDEDWDKFEPFTSLPVLDWSNPNLKFVDLTGDGHADILITEDHAFCWHASLAEAGFGSSQRVHQMLDEEKGARLVFADGTDSIFLADLSGDGLTDLLRVRNGEVCYWPNLGYGRFGTKVRMDNAPWFEAPDLFDPRRIRLADIDGSGVTDVIYLGRDSIRLYFNQSGNSWSKPVKLVPFPATDNLATIQVADLLGNGTACLIWSSPLPIETRRSMRYVDLMGGQKPHLLIKTANNLGAETHVRYAPSTRFYLADKLSGKPWITKIPFPVHVVERVETYDRISRNRFVTRYAYHHGYFDGIEREFRGFGMVEQWDTEDFAAFSASSTFPNATNIDAVSHLPPVLTKTWFHTGVYREVGEISKHFEEEYWLESSLDEGNVRRLDVELAKSMLLDDIVLPKTIRCRNEKHVAVSLSEEEKREACRALKGSILRQEIYALDETEEACSPYRISERNYTIEFLQPHGKNKFAVFFTHARETVDFHYERKLYPIEVEGCHYRLADPRVSHTITLSVDDYGNVLQSVAVGYGRRHGELENGFKEEDREKQRRMHITYSENRFTNAISQDEGYRTPLPCESRTFELLKAMPTADLPHITNLFRFDEMVQLVAAACDGAHDIPYEDVYATFATDKHPYRRFIEQMRSLYIRDDLTRPLPLGGLEPMALPYESYKLAFTPGLLSDVYGARVTDAMLENDGRYVHNEGDCNWWIPSGRMFLSPESADTPAEELAFARQHFFLPHRYRNPFHTEEVPTESFVRYDTYNLLMQETRDALANRVTVGERDPDGNLIKQGNDYRVLQPRLIMDPNRNRTEVAFDALGMVVGTAVMGKLEETLGDSLEGFEVDLSDEVVLDHLSNPGVDPHSILNRATTRLVYDLFAYQRTRNEPDLQSAMVYTLARETHVADLPEGRKTKIQHSFSYSDGFGREIQKKIQAEPGQVDGVHTVTRWVGSGWTIFNNKGKSVRQYEPFFSNTHRFEFAKQQGVSPILFYDPIERVVATLHPNRTWEKVVFDPWRQETWDVNDTVLLDPDADTEVQGFFRALPATDYLPTWHQERINLPQGDLERQAAEKTSHHANTPTLAYFDALGRPFLSIADNGPTGKYATRTELDIESNQRAVVDAKDRLVMRYDYDMLGNRIHQASMEAGERWMLNDVVGKPVRAWNSRGHRFRTEYDPLRRPLGLFVVDTDANDVSREILYQRTAYGEEQGEAHNHRTRVFQVFDGAGVVTSEAYDFKGNLLHSKRQLVQNYKHTPDWCQQPELEDETFVSLNGYDALNRPITLTTPDKSLIQPAYNEANLLEKLQVNLRGTETATWFVTNINYNAKGQRERIEHGNGTRTEYAYDEKTFRLTTLKTLRRNTRLQDLSYTYDPAGNITHIRDEAQQTIFFRNRQVEPSTDYVYDAIYRLIQATGREHLGQSANGCPFGPVPTSHSDQSRVGLLHPGDGQAMGIYRESYEYDEVGNFLRLLHHGTNPHHAGWKREYQYKELSLLDPGQNSNRLSDTRVGETTETYAYDIHGNMLQLPHLAEMAWDFKDQLRAVGLGGGGRAYYVYDASGQRVRKVHEHNGSTVEERIYLGGFEIYRKRKCGEITLTRETLHIMDDKQRIALVETKTQDADACDDLLSPIIRYQLGNHLGSANLELDFEGGVISYEEYYPYGSTSYQAGRSVSEVSLKRYRYTGKEHDEESGLYYHSVRYYAPWLGRWTNCDPIGIKGGLNYYTYCDNNPINRTDTAGTDWEWCNPFNDSDCGVGSTAKVFAEQASDVATGVWLAGKEAVVGVKDLAVGAFNVSLIGMLVDREQWEESNRKLEQVVSTIVDNPGVVWEAVKEPYVKAWEEGRPGEAIGRGLFEIVNIVAGTKGVDKVAKGSKLGAVATKVDDATKVANRVDDVANLANKAKEAGKATAELFSKRPASFDPMPEGQFKRIQEAFKRQGKVIDNSEDALRYLETRGAEGVTFNAETILVRPGASPSTVFEELIHATQHRTGRFAEWTRKYGNAGAEAMAEYEAAKRLVKNRSAYGISDAENAINVSRVKQFEADLKTLGVPYE</sequence>
<dbReference type="GO" id="GO:0005576">
    <property type="term" value="C:extracellular region"/>
    <property type="evidence" value="ECO:0007669"/>
    <property type="project" value="UniProtKB-SubCell"/>
</dbReference>